<dbReference type="Proteomes" id="UP000245207">
    <property type="component" value="Unassembled WGS sequence"/>
</dbReference>
<dbReference type="AlphaFoldDB" id="A0A2U1P5S9"/>
<dbReference type="EMBL" id="PKPP01001630">
    <property type="protein sequence ID" value="PWA81125.1"/>
    <property type="molecule type" value="Genomic_DNA"/>
</dbReference>
<keyword evidence="2" id="KW-1185">Reference proteome</keyword>
<reference evidence="1 2" key="1">
    <citation type="journal article" date="2018" name="Mol. Plant">
        <title>The genome of Artemisia annua provides insight into the evolution of Asteraceae family and artemisinin biosynthesis.</title>
        <authorList>
            <person name="Shen Q."/>
            <person name="Zhang L."/>
            <person name="Liao Z."/>
            <person name="Wang S."/>
            <person name="Yan T."/>
            <person name="Shi P."/>
            <person name="Liu M."/>
            <person name="Fu X."/>
            <person name="Pan Q."/>
            <person name="Wang Y."/>
            <person name="Lv Z."/>
            <person name="Lu X."/>
            <person name="Zhang F."/>
            <person name="Jiang W."/>
            <person name="Ma Y."/>
            <person name="Chen M."/>
            <person name="Hao X."/>
            <person name="Li L."/>
            <person name="Tang Y."/>
            <person name="Lv G."/>
            <person name="Zhou Y."/>
            <person name="Sun X."/>
            <person name="Brodelius P.E."/>
            <person name="Rose J.K.C."/>
            <person name="Tang K."/>
        </authorList>
    </citation>
    <scope>NUCLEOTIDE SEQUENCE [LARGE SCALE GENOMIC DNA]</scope>
    <source>
        <strain evidence="2">cv. Huhao1</strain>
        <tissue evidence="1">Leaf</tissue>
    </source>
</reference>
<dbReference type="STRING" id="35608.A0A2U1P5S9"/>
<proteinExistence type="predicted"/>
<name>A0A2U1P5S9_ARTAN</name>
<accession>A0A2U1P5S9</accession>
<evidence type="ECO:0000313" key="2">
    <source>
        <dbReference type="Proteomes" id="UP000245207"/>
    </source>
</evidence>
<protein>
    <submittedName>
        <fullName evidence="1">BEACH domain-containing protein</fullName>
    </submittedName>
</protein>
<comment type="caution">
    <text evidence="1">The sequence shown here is derived from an EMBL/GenBank/DDBJ whole genome shotgun (WGS) entry which is preliminary data.</text>
</comment>
<evidence type="ECO:0000313" key="1">
    <source>
        <dbReference type="EMBL" id="PWA81125.1"/>
    </source>
</evidence>
<dbReference type="OrthoDB" id="1737924at2759"/>
<gene>
    <name evidence="1" type="ORF">CTI12_AA189910</name>
</gene>
<organism evidence="1 2">
    <name type="scientific">Artemisia annua</name>
    <name type="common">Sweet wormwood</name>
    <dbReference type="NCBI Taxonomy" id="35608"/>
    <lineage>
        <taxon>Eukaryota</taxon>
        <taxon>Viridiplantae</taxon>
        <taxon>Streptophyta</taxon>
        <taxon>Embryophyta</taxon>
        <taxon>Tracheophyta</taxon>
        <taxon>Spermatophyta</taxon>
        <taxon>Magnoliopsida</taxon>
        <taxon>eudicotyledons</taxon>
        <taxon>Gunneridae</taxon>
        <taxon>Pentapetalae</taxon>
        <taxon>asterids</taxon>
        <taxon>campanulids</taxon>
        <taxon>Asterales</taxon>
        <taxon>Asteraceae</taxon>
        <taxon>Asteroideae</taxon>
        <taxon>Anthemideae</taxon>
        <taxon>Artemisiinae</taxon>
        <taxon>Artemisia</taxon>
    </lineage>
</organism>
<sequence>MKHPDTQVLGFFLFRVPTWAHARAILRIPLYLCNGVNCGPVQETQVLRSERLERCSPVIRAGRVIHLLWSVQKLMSECINGALNTLWRLKVAMMQERPRQSNSATMSCKLSVECINGALTGVSETESTNKTCVLELGRHVPDEYTLVLRKVLRGHKHAVTALHLTSNLKHVILVII</sequence>